<proteinExistence type="predicted"/>
<organism evidence="3 4">
    <name type="scientific">Blattamonas nauphoetae</name>
    <dbReference type="NCBI Taxonomy" id="2049346"/>
    <lineage>
        <taxon>Eukaryota</taxon>
        <taxon>Metamonada</taxon>
        <taxon>Preaxostyla</taxon>
        <taxon>Oxymonadida</taxon>
        <taxon>Blattamonas</taxon>
    </lineage>
</organism>
<dbReference type="SUPFAM" id="SSF51126">
    <property type="entry name" value="Pectin lyase-like"/>
    <property type="match status" value="1"/>
</dbReference>
<evidence type="ECO:0000256" key="2">
    <source>
        <dbReference type="SAM" id="SignalP"/>
    </source>
</evidence>
<keyword evidence="4" id="KW-1185">Reference proteome</keyword>
<evidence type="ECO:0000313" key="3">
    <source>
        <dbReference type="EMBL" id="KAK2948777.1"/>
    </source>
</evidence>
<feature type="signal peptide" evidence="2">
    <location>
        <begin position="1"/>
        <end position="21"/>
    </location>
</feature>
<evidence type="ECO:0000313" key="4">
    <source>
        <dbReference type="Proteomes" id="UP001281761"/>
    </source>
</evidence>
<feature type="chain" id="PRO_5046693762" evidence="2">
    <location>
        <begin position="22"/>
        <end position="1365"/>
    </location>
</feature>
<sequence>MDKLILLVVSVLASTVHNSEQISNVKSFDDIIEKAQFLQNSAHHSEHGTFSVAEGKFSTGGILLTSNNLALHGTNSHLCHSRADKTARSEPTENHEPYDALPSQRNNPCLFQLQNSSLSLFGWILDASVDGLSVQHLVSSSTEIHRSAILSNWKCSPFIVAGEDNGHGSSVAVISSTHSSPHNHLLPLVAVSCARPEASNMPSVSVIGIDVALSSSNLVLGTGPLFSFGLSEGLEWGNARNGFFAAETLLSSSSLVNMTSEGKKARVGRNREPLFGSGVMQRMAGCDVDGCSNHNTGTGLADVNLGGSLRCLNSSFSLCVRTGNSDLSFERVTINQNVIGRQVINSASSVTSVTYTSCAFESLFFAEDGDVGVGGSAVQITTSRSSLTITLCFFNRCRCVGKGNDGGAVYIASSSKYKEPPTISKSSFSECSADGCGGSFLCKHSSALMISDSFFHQNTAYNDGVGLVMDTSRIVFSNCAFVTCQAQTRAGTLCFATISSVDLTFLLFRNNSCTYHQARRDLYFEEISASILNSDTIQFCDSTSGAPNVYINSSGDVSHLVPQISSTPTIVSVDVTIEGKTAKVTVTTKESISGKMGVLLSGSNVPRLVHVVFGNAEGVTRTGTVQVSTGDFGIYPSWQYTHLSSAILGGAAAHVYQVECTPVDHNIVRFRLKGCSLQAGSYFMEVKSLDHQLNLSLSLSDSFSLIGQAPLYPTTESGRLDFETNYSIVRIVWKPEGLTTTEEISHNLYLTFVTPDEPARVESVDWNLNADQTAIIVVMKGIKMWSNGQKVIVSKEGKDIESTDVIFDVSPTQCSVVFGIGLEDIPRQLKFGEQYGLKSVGEGSTAFVVNPSLFFTPVRPPTVTRIDVSFANPTELLCVVSLSGYLLVVGTEYKLTLNENVVLTVRFVSETKGESAEVSIGWTGLLKYDTIYTVTSLSPTKDEDDQICVMGTLSFKTQTKPKLFVSDGGSDNIENCGTFASPCISLVVGWNRSQEPDYIEGVRIIIWIKGHFGGSFEVRDGELEVGGMGTIEAKLVVDESVERGEDSGVVGVRGGRVSMKELTLVLLAEEMWGKKTKPTCVVSGFGECEMSHITIRGEGERVGMGLLCWSGGDAVLRCVEARDVELGDGVCLLNFYSERKAITASISELSIWNTTTRQAGLVEFSSDDSESAIEVERSVLIGVKRIGGDDGVLNIVTAQKTVQFSQCTFCDCGSVSSEGSVDRSGGVLMVGMKTKNGRVGERHSFVLSDCLIADCAPTLPTQDLSARSCSGGGVSVDVMGEGQVLISLERSWVEETEVSGRGFSVDKRGVPFVEAKRKVCVVSQDSRCGLVVWRGRVLPVVRRSGSSFSGCILQMREKLFDETEL</sequence>
<gene>
    <name evidence="3" type="ORF">BLNAU_16312</name>
</gene>
<feature type="compositionally biased region" description="Basic and acidic residues" evidence="1">
    <location>
        <begin position="81"/>
        <end position="98"/>
    </location>
</feature>
<protein>
    <submittedName>
        <fullName evidence="3">Uncharacterized protein</fullName>
    </submittedName>
</protein>
<dbReference type="EMBL" id="JARBJD010000169">
    <property type="protein sequence ID" value="KAK2948777.1"/>
    <property type="molecule type" value="Genomic_DNA"/>
</dbReference>
<reference evidence="3 4" key="1">
    <citation type="journal article" date="2022" name="bioRxiv">
        <title>Genomics of Preaxostyla Flagellates Illuminates Evolutionary Transitions and the Path Towards Mitochondrial Loss.</title>
        <authorList>
            <person name="Novak L.V.F."/>
            <person name="Treitli S.C."/>
            <person name="Pyrih J."/>
            <person name="Halakuc P."/>
            <person name="Pipaliya S.V."/>
            <person name="Vacek V."/>
            <person name="Brzon O."/>
            <person name="Soukal P."/>
            <person name="Eme L."/>
            <person name="Dacks J.B."/>
            <person name="Karnkowska A."/>
            <person name="Elias M."/>
            <person name="Hampl V."/>
        </authorList>
    </citation>
    <scope>NUCLEOTIDE SEQUENCE [LARGE SCALE GENOMIC DNA]</scope>
    <source>
        <strain evidence="3">NAU3</strain>
        <tissue evidence="3">Gut</tissue>
    </source>
</reference>
<dbReference type="Proteomes" id="UP001281761">
    <property type="component" value="Unassembled WGS sequence"/>
</dbReference>
<accession>A0ABQ9XDP3</accession>
<evidence type="ECO:0000256" key="1">
    <source>
        <dbReference type="SAM" id="MobiDB-lite"/>
    </source>
</evidence>
<feature type="region of interest" description="Disordered" evidence="1">
    <location>
        <begin position="80"/>
        <end position="101"/>
    </location>
</feature>
<dbReference type="InterPro" id="IPR011050">
    <property type="entry name" value="Pectin_lyase_fold/virulence"/>
</dbReference>
<keyword evidence="2" id="KW-0732">Signal</keyword>
<name>A0ABQ9XDP3_9EUKA</name>
<comment type="caution">
    <text evidence="3">The sequence shown here is derived from an EMBL/GenBank/DDBJ whole genome shotgun (WGS) entry which is preliminary data.</text>
</comment>